<dbReference type="InterPro" id="IPR036397">
    <property type="entry name" value="RNaseH_sf"/>
</dbReference>
<proteinExistence type="predicted"/>
<name>A0ABP5PVC2_9ACTN</name>
<dbReference type="PROSITE" id="PS50994">
    <property type="entry name" value="INTEGRASE"/>
    <property type="match status" value="1"/>
</dbReference>
<dbReference type="Proteomes" id="UP001499843">
    <property type="component" value="Unassembled WGS sequence"/>
</dbReference>
<feature type="domain" description="Integrase catalytic" evidence="1">
    <location>
        <begin position="152"/>
        <end position="331"/>
    </location>
</feature>
<keyword evidence="3" id="KW-1185">Reference proteome</keyword>
<dbReference type="InterPro" id="IPR012337">
    <property type="entry name" value="RNaseH-like_sf"/>
</dbReference>
<evidence type="ECO:0000313" key="3">
    <source>
        <dbReference type="Proteomes" id="UP001499843"/>
    </source>
</evidence>
<dbReference type="Pfam" id="PF13565">
    <property type="entry name" value="HTH_32"/>
    <property type="match status" value="1"/>
</dbReference>
<dbReference type="EMBL" id="BAAAQX010000053">
    <property type="protein sequence ID" value="GAA2215687.1"/>
    <property type="molecule type" value="Genomic_DNA"/>
</dbReference>
<dbReference type="InterPro" id="IPR001584">
    <property type="entry name" value="Integrase_cat-core"/>
</dbReference>
<dbReference type="RefSeq" id="WP_344494612.1">
    <property type="nucleotide sequence ID" value="NZ_BAAAQX010000053.1"/>
</dbReference>
<dbReference type="SUPFAM" id="SSF53098">
    <property type="entry name" value="Ribonuclease H-like"/>
    <property type="match status" value="1"/>
</dbReference>
<dbReference type="InterPro" id="IPR009057">
    <property type="entry name" value="Homeodomain-like_sf"/>
</dbReference>
<dbReference type="PANTHER" id="PTHR47515:SF2">
    <property type="entry name" value="INTEGRASE CORE DOMAIN PROTEIN"/>
    <property type="match status" value="1"/>
</dbReference>
<dbReference type="Pfam" id="PF13683">
    <property type="entry name" value="rve_3"/>
    <property type="match status" value="1"/>
</dbReference>
<accession>A0ABP5PVC2</accession>
<evidence type="ECO:0000313" key="2">
    <source>
        <dbReference type="EMBL" id="GAA2215687.1"/>
    </source>
</evidence>
<gene>
    <name evidence="2" type="ORF">GCM10009850_111550</name>
</gene>
<evidence type="ECO:0000259" key="1">
    <source>
        <dbReference type="PROSITE" id="PS50994"/>
    </source>
</evidence>
<reference evidence="3" key="1">
    <citation type="journal article" date="2019" name="Int. J. Syst. Evol. Microbiol.">
        <title>The Global Catalogue of Microorganisms (GCM) 10K type strain sequencing project: providing services to taxonomists for standard genome sequencing and annotation.</title>
        <authorList>
            <consortium name="The Broad Institute Genomics Platform"/>
            <consortium name="The Broad Institute Genome Sequencing Center for Infectious Disease"/>
            <person name="Wu L."/>
            <person name="Ma J."/>
        </authorList>
    </citation>
    <scope>NUCLEOTIDE SEQUENCE [LARGE SCALE GENOMIC DNA]</scope>
    <source>
        <strain evidence="3">JCM 16114</strain>
    </source>
</reference>
<comment type="caution">
    <text evidence="2">The sequence shown here is derived from an EMBL/GenBank/DDBJ whole genome shotgun (WGS) entry which is preliminary data.</text>
</comment>
<dbReference type="PANTHER" id="PTHR47515">
    <property type="entry name" value="LOW CALCIUM RESPONSE LOCUS PROTEIN T"/>
    <property type="match status" value="1"/>
</dbReference>
<organism evidence="2 3">
    <name type="scientific">Nonomuraea monospora</name>
    <dbReference type="NCBI Taxonomy" id="568818"/>
    <lineage>
        <taxon>Bacteria</taxon>
        <taxon>Bacillati</taxon>
        <taxon>Actinomycetota</taxon>
        <taxon>Actinomycetes</taxon>
        <taxon>Streptosporangiales</taxon>
        <taxon>Streptosporangiaceae</taxon>
        <taxon>Nonomuraea</taxon>
    </lineage>
</organism>
<protein>
    <recommendedName>
        <fullName evidence="1">Integrase catalytic domain-containing protein</fullName>
    </recommendedName>
</protein>
<sequence>MTLRLFYMIFCRIVGWLTLLPRSDASKNMEILVLRHEVAVLRRQMSRPRLSWADRAVLSALARGLPAVLRAHRLVTPGTLLRWHRRLVARHWTYPKRRTGRPATDPAVVALIQKLARESPRWGYERIRGELRHLGHQVSGATIRRVLKRARLGPAPRRADDRWRDFLRAHAASTLACDFFTVDTVTLRRLYVFFVVEVGTRFVHVLGVTTHPDGSWVAQQARNLLTDLKDRAGTFRFLIRDRDTKFTSSFDEVFASDNIDVLKIPPRSPRANAFAERWVRTARTECTDRLLIFGERHLRTVLDEYADHYNRHPQHRSLGLRAPTDHDSNVIPLPTGRIERRVVLGGLINEYQRTG</sequence>
<dbReference type="SUPFAM" id="SSF46689">
    <property type="entry name" value="Homeodomain-like"/>
    <property type="match status" value="1"/>
</dbReference>
<dbReference type="Gene3D" id="3.30.420.10">
    <property type="entry name" value="Ribonuclease H-like superfamily/Ribonuclease H"/>
    <property type="match status" value="1"/>
</dbReference>